<proteinExistence type="predicted"/>
<protein>
    <recommendedName>
        <fullName evidence="5">Lipoprotein</fullName>
    </recommendedName>
</protein>
<dbReference type="eggNOG" id="ENOG5032Y5N">
    <property type="taxonomic scope" value="Bacteria"/>
</dbReference>
<evidence type="ECO:0000256" key="2">
    <source>
        <dbReference type="SAM" id="SignalP"/>
    </source>
</evidence>
<dbReference type="Gene3D" id="3.10.450.50">
    <property type="match status" value="1"/>
</dbReference>
<dbReference type="EMBL" id="CM001484">
    <property type="protein sequence ID" value="EIF00359.1"/>
    <property type="molecule type" value="Genomic_DNA"/>
</dbReference>
<dbReference type="SUPFAM" id="SSF54427">
    <property type="entry name" value="NTF2-like"/>
    <property type="match status" value="1"/>
</dbReference>
<dbReference type="RefSeq" id="WP_005466120.1">
    <property type="nucleotide sequence ID" value="NZ_CM001484.1"/>
</dbReference>
<dbReference type="AlphaFoldDB" id="I1D5Y4"/>
<dbReference type="HOGENOM" id="CLU_1184365_0_0_11"/>
<keyword evidence="4" id="KW-1185">Reference proteome</keyword>
<accession>I1D5Y4</accession>
<evidence type="ECO:0000313" key="3">
    <source>
        <dbReference type="EMBL" id="EIF00359.1"/>
    </source>
</evidence>
<gene>
    <name evidence="3" type="ORF">SacglDRAFT_03498</name>
</gene>
<dbReference type="STRING" id="928724.SacglDRAFT_03498"/>
<dbReference type="InterPro" id="IPR032710">
    <property type="entry name" value="NTF2-like_dom_sf"/>
</dbReference>
<feature type="chain" id="PRO_5003638584" description="Lipoprotein" evidence="2">
    <location>
        <begin position="28"/>
        <end position="235"/>
    </location>
</feature>
<dbReference type="OrthoDB" id="7343511at2"/>
<name>I1D5Y4_9PSEU</name>
<evidence type="ECO:0000313" key="4">
    <source>
        <dbReference type="Proteomes" id="UP000005087"/>
    </source>
</evidence>
<dbReference type="Proteomes" id="UP000005087">
    <property type="component" value="Chromosome"/>
</dbReference>
<organism evidence="3 4">
    <name type="scientific">Saccharomonospora glauca K62</name>
    <dbReference type="NCBI Taxonomy" id="928724"/>
    <lineage>
        <taxon>Bacteria</taxon>
        <taxon>Bacillati</taxon>
        <taxon>Actinomycetota</taxon>
        <taxon>Actinomycetes</taxon>
        <taxon>Pseudonocardiales</taxon>
        <taxon>Pseudonocardiaceae</taxon>
        <taxon>Saccharomonospora</taxon>
    </lineage>
</organism>
<reference evidence="3 4" key="1">
    <citation type="submission" date="2011-09" db="EMBL/GenBank/DDBJ databases">
        <authorList>
            <consortium name="US DOE Joint Genome Institute (JGI-PGF)"/>
            <person name="Lucas S."/>
            <person name="Han J."/>
            <person name="Lapidus A."/>
            <person name="Cheng J.-F."/>
            <person name="Goodwin L."/>
            <person name="Pitluck S."/>
            <person name="Peters L."/>
            <person name="Land M.L."/>
            <person name="Hauser L."/>
            <person name="Brambilla E."/>
            <person name="Klenk H.-P."/>
            <person name="Woyke T.J."/>
        </authorList>
    </citation>
    <scope>NUCLEOTIDE SEQUENCE [LARGE SCALE GENOMIC DNA]</scope>
    <source>
        <strain evidence="3 4">K62</strain>
    </source>
</reference>
<feature type="signal peptide" evidence="2">
    <location>
        <begin position="1"/>
        <end position="27"/>
    </location>
</feature>
<evidence type="ECO:0000256" key="1">
    <source>
        <dbReference type="SAM" id="MobiDB-lite"/>
    </source>
</evidence>
<dbReference type="PROSITE" id="PS51257">
    <property type="entry name" value="PROKAR_LIPOPROTEIN"/>
    <property type="match status" value="1"/>
</dbReference>
<reference evidence="4" key="2">
    <citation type="submission" date="2012-01" db="EMBL/GenBank/DDBJ databases">
        <title>Noncontiguous Finished sequence of chromosome of Saccharomonospora glauca K62.</title>
        <authorList>
            <consortium name="US DOE Joint Genome Institute"/>
            <person name="Lucas S."/>
            <person name="Han J."/>
            <person name="Lapidus A."/>
            <person name="Cheng J.-F."/>
            <person name="Goodwin L."/>
            <person name="Pitluck S."/>
            <person name="Peters L."/>
            <person name="Mikhailova N."/>
            <person name="Held B."/>
            <person name="Detter J.C."/>
            <person name="Han C."/>
            <person name="Tapia R."/>
            <person name="Land M."/>
            <person name="Hauser L."/>
            <person name="Kyrpides N."/>
            <person name="Ivanova N."/>
            <person name="Pagani I."/>
            <person name="Brambilla E.-M."/>
            <person name="Klenk H.-P."/>
            <person name="Woyke T."/>
        </authorList>
    </citation>
    <scope>NUCLEOTIDE SEQUENCE [LARGE SCALE GENOMIC DNA]</scope>
    <source>
        <strain evidence="4">K62</strain>
    </source>
</reference>
<evidence type="ECO:0008006" key="5">
    <source>
        <dbReference type="Google" id="ProtNLM"/>
    </source>
</evidence>
<sequence length="235" mass="24947">MFSQRGMAMLAGPLTAIVLGLTGCAGGADTSHGETAGPDSSHSRAADEQAVRDTFERFQAAFREQDGDAVVELVTTGTIGYYDELAELTATGGPEEIGARSMTDRMNIALLRHRLGAERVAQMDGRTLLSFAVREGFIDKSSVEGVELGEITFSGSTAVGTGTSPDQQAGLELAPRNFAKEDGQWRVDLLPAIEATDKALVETAKKHNMTEDAVILKLVSVATGTRIDESIFARP</sequence>
<keyword evidence="2" id="KW-0732">Signal</keyword>
<feature type="region of interest" description="Disordered" evidence="1">
    <location>
        <begin position="30"/>
        <end position="49"/>
    </location>
</feature>